<comment type="caution">
    <text evidence="2">The sequence shown here is derived from an EMBL/GenBank/DDBJ whole genome shotgun (WGS) entry which is preliminary data.</text>
</comment>
<accession>A0A179DCK6</accession>
<dbReference type="AlphaFoldDB" id="A0A179DCK6"/>
<dbReference type="OrthoDB" id="3521766at2"/>
<gene>
    <name evidence="2" type="ORF">A5893_12060</name>
</gene>
<dbReference type="InterPro" id="IPR041489">
    <property type="entry name" value="PDZ_6"/>
</dbReference>
<dbReference type="Pfam" id="PF13650">
    <property type="entry name" value="Asp_protease_2"/>
    <property type="match status" value="1"/>
</dbReference>
<organism evidence="2 3">
    <name type="scientific">Pedobacter psychrophilus</name>
    <dbReference type="NCBI Taxonomy" id="1826909"/>
    <lineage>
        <taxon>Bacteria</taxon>
        <taxon>Pseudomonadati</taxon>
        <taxon>Bacteroidota</taxon>
        <taxon>Sphingobacteriia</taxon>
        <taxon>Sphingobacteriales</taxon>
        <taxon>Sphingobacteriaceae</taxon>
        <taxon>Pedobacter</taxon>
    </lineage>
</organism>
<evidence type="ECO:0000259" key="1">
    <source>
        <dbReference type="PROSITE" id="PS50106"/>
    </source>
</evidence>
<dbReference type="PROSITE" id="PS50106">
    <property type="entry name" value="PDZ"/>
    <property type="match status" value="1"/>
</dbReference>
<reference evidence="2 3" key="2">
    <citation type="submission" date="2016-06" db="EMBL/GenBank/DDBJ databases">
        <title>Pedobacter psychrophilus sp. nov., isolated from Antarctic fragmentary rock.</title>
        <authorList>
            <person name="Svec P."/>
        </authorList>
    </citation>
    <scope>NUCLEOTIDE SEQUENCE [LARGE SCALE GENOMIC DNA]</scope>
    <source>
        <strain evidence="2 3">CCM 8644</strain>
    </source>
</reference>
<dbReference type="Proteomes" id="UP000078459">
    <property type="component" value="Unassembled WGS sequence"/>
</dbReference>
<name>A0A179DCK6_9SPHI</name>
<dbReference type="InterPro" id="IPR001478">
    <property type="entry name" value="PDZ"/>
</dbReference>
<dbReference type="Gene3D" id="2.30.42.10">
    <property type="match status" value="1"/>
</dbReference>
<dbReference type="Pfam" id="PF17820">
    <property type="entry name" value="PDZ_6"/>
    <property type="match status" value="1"/>
</dbReference>
<dbReference type="Gene3D" id="2.40.70.10">
    <property type="entry name" value="Acid Proteases"/>
    <property type="match status" value="2"/>
</dbReference>
<dbReference type="STRING" id="1826909.A5893_12060"/>
<dbReference type="SMART" id="SM00228">
    <property type="entry name" value="PDZ"/>
    <property type="match status" value="1"/>
</dbReference>
<dbReference type="SUPFAM" id="SSF50630">
    <property type="entry name" value="Acid proteases"/>
    <property type="match status" value="1"/>
</dbReference>
<feature type="domain" description="PDZ" evidence="1">
    <location>
        <begin position="315"/>
        <end position="383"/>
    </location>
</feature>
<evidence type="ECO:0000313" key="3">
    <source>
        <dbReference type="Proteomes" id="UP000078459"/>
    </source>
</evidence>
<reference evidence="2 3" key="1">
    <citation type="submission" date="2016-04" db="EMBL/GenBank/DDBJ databases">
        <authorList>
            <person name="Evans L.H."/>
            <person name="Alamgir A."/>
            <person name="Owens N."/>
            <person name="Weber N.D."/>
            <person name="Virtaneva K."/>
            <person name="Barbian K."/>
            <person name="Babar A."/>
            <person name="Rosenke K."/>
        </authorList>
    </citation>
    <scope>NUCLEOTIDE SEQUENCE [LARGE SCALE GENOMIC DNA]</scope>
    <source>
        <strain evidence="2 3">CCM 8644</strain>
    </source>
</reference>
<dbReference type="EMBL" id="LWHJ01000029">
    <property type="protein sequence ID" value="OAQ38776.1"/>
    <property type="molecule type" value="Genomic_DNA"/>
</dbReference>
<sequence length="412" mass="46305">MLSNFLKIIIGLLLGICTLIEPVFSQNTFEFIGKRTRQQISFKAVRGLVILPMYINNKGPYNFILDTGVGITVITDPLLKDSLNLKYLRKIDLSGLGDQIELTAYTTPFLNFRIASTEAKSCAAAILDKDILNLSSYAGMKIHGLIGYDFFKSFKIRINYSTQLLKIYQNTLPRLIAKGNKIDIQIEGNKPYVNVLVNVPNHQKLPLKMLIDTGSGNPISLETYQKSAFPLPDNFVISNLGVGLSGNIRGFKGRIDQLKIGKFYMDSIIAAFPYYEDIGAKITSVERNGSIGNTLLKKFDVLFDYSNSCMYLKETTSLKEAFEYDMSGMEIAASGKNFDEFFVTRIERGSPADELGVQIGDQLLRLNFSTVDKLTLDEIIQLLCSRNGRTFYLEMARKEEIYAGILTLKRRL</sequence>
<evidence type="ECO:0000313" key="2">
    <source>
        <dbReference type="EMBL" id="OAQ38776.1"/>
    </source>
</evidence>
<proteinExistence type="predicted"/>
<dbReference type="InterPro" id="IPR036034">
    <property type="entry name" value="PDZ_sf"/>
</dbReference>
<protein>
    <recommendedName>
        <fullName evidence="1">PDZ domain-containing protein</fullName>
    </recommendedName>
</protein>
<dbReference type="RefSeq" id="WP_068822929.1">
    <property type="nucleotide sequence ID" value="NZ_LWHJ01000029.1"/>
</dbReference>
<dbReference type="InterPro" id="IPR021109">
    <property type="entry name" value="Peptidase_aspartic_dom_sf"/>
</dbReference>
<keyword evidence="3" id="KW-1185">Reference proteome</keyword>
<dbReference type="SUPFAM" id="SSF50156">
    <property type="entry name" value="PDZ domain-like"/>
    <property type="match status" value="1"/>
</dbReference>